<protein>
    <submittedName>
        <fullName evidence="1">Uncharacterized protein</fullName>
    </submittedName>
</protein>
<dbReference type="AlphaFoldDB" id="A0AAJ6B4P6"/>
<dbReference type="EMBL" id="CP119313">
    <property type="protein sequence ID" value="WEK17852.1"/>
    <property type="molecule type" value="Genomic_DNA"/>
</dbReference>
<proteinExistence type="predicted"/>
<gene>
    <name evidence="1" type="ORF">P0Y49_13695</name>
</gene>
<evidence type="ECO:0000313" key="2">
    <source>
        <dbReference type="Proteomes" id="UP001214530"/>
    </source>
</evidence>
<evidence type="ECO:0000313" key="1">
    <source>
        <dbReference type="EMBL" id="WEK17852.1"/>
    </source>
</evidence>
<name>A0AAJ6B4P6_9SPHI</name>
<sequence length="69" mass="8233">MNHYITDLDGNLLEVTDLKEAIFQVAMYLTYLYDQPSEEQAIFAIRRTKYWKDIYTKLNLLRIKQSLTA</sequence>
<reference evidence="1" key="1">
    <citation type="submission" date="2023-03" db="EMBL/GenBank/DDBJ databases">
        <title>Andean soil-derived lignocellulolytic bacterial consortium as a source of novel taxa and putative plastic-active enzymes.</title>
        <authorList>
            <person name="Diaz-Garcia L."/>
            <person name="Chuvochina M."/>
            <person name="Feuerriegel G."/>
            <person name="Bunk B."/>
            <person name="Sproer C."/>
            <person name="Streit W.R."/>
            <person name="Rodriguez L.M."/>
            <person name="Overmann J."/>
            <person name="Jimenez D.J."/>
        </authorList>
    </citation>
    <scope>NUCLEOTIDE SEQUENCE</scope>
    <source>
        <strain evidence="1">MAG 3858</strain>
    </source>
</reference>
<dbReference type="Proteomes" id="UP001214530">
    <property type="component" value="Chromosome"/>
</dbReference>
<organism evidence="1 2">
    <name type="scientific">Candidatus Pedobacter colombiensis</name>
    <dbReference type="NCBI Taxonomy" id="3121371"/>
    <lineage>
        <taxon>Bacteria</taxon>
        <taxon>Pseudomonadati</taxon>
        <taxon>Bacteroidota</taxon>
        <taxon>Sphingobacteriia</taxon>
        <taxon>Sphingobacteriales</taxon>
        <taxon>Sphingobacteriaceae</taxon>
        <taxon>Pedobacter</taxon>
    </lineage>
</organism>
<accession>A0AAJ6B4P6</accession>